<evidence type="ECO:0000313" key="1">
    <source>
        <dbReference type="EMBL" id="ALO41969.1"/>
    </source>
</evidence>
<reference evidence="1 2" key="1">
    <citation type="submission" date="2015-11" db="EMBL/GenBank/DDBJ databases">
        <authorList>
            <person name="Zhang Y."/>
            <person name="Guo Z."/>
        </authorList>
    </citation>
    <scope>NUCLEOTIDE SEQUENCE [LARGE SCALE GENOMIC DNA]</scope>
    <source>
        <strain evidence="1 2">KCTC 12086</strain>
    </source>
</reference>
<dbReference type="PATRIC" id="fig|161398.10.peg.1489"/>
<gene>
    <name evidence="1" type="ORF">PP2015_1465</name>
</gene>
<keyword evidence="2" id="KW-1185">Reference proteome</keyword>
<sequence>MILTFLSGCVAVKYDPSKPLDAEQGLVLARITKTGYASTAQFLTKNKNKILDNYSFVMRLEENFFLFPMSAGTHLFDEAIYMQGSALVKPDLECIGEFEIKAGMINYIGDLYFDISPANNYIIFSTHGSSYKVEDNFEDTKKIAELRYQNIGDKFQFTKSVVGPSTCQKDD</sequence>
<name>A0A0S2K161_9GAMM</name>
<accession>A0A0S2K161</accession>
<dbReference type="AlphaFoldDB" id="A0A0S2K161"/>
<dbReference type="KEGG" id="pphe:PP2015_1465"/>
<dbReference type="Proteomes" id="UP000061457">
    <property type="component" value="Chromosome I"/>
</dbReference>
<evidence type="ECO:0000313" key="2">
    <source>
        <dbReference type="Proteomes" id="UP000061457"/>
    </source>
</evidence>
<protein>
    <submittedName>
        <fullName evidence="1">Uncharacterized protein</fullName>
    </submittedName>
</protein>
<proteinExistence type="predicted"/>
<dbReference type="EMBL" id="CP013187">
    <property type="protein sequence ID" value="ALO41969.1"/>
    <property type="molecule type" value="Genomic_DNA"/>
</dbReference>
<organism evidence="1 2">
    <name type="scientific">Pseudoalteromonas phenolica</name>
    <dbReference type="NCBI Taxonomy" id="161398"/>
    <lineage>
        <taxon>Bacteria</taxon>
        <taxon>Pseudomonadati</taxon>
        <taxon>Pseudomonadota</taxon>
        <taxon>Gammaproteobacteria</taxon>
        <taxon>Alteromonadales</taxon>
        <taxon>Pseudoalteromonadaceae</taxon>
        <taxon>Pseudoalteromonas</taxon>
    </lineage>
</organism>